<comment type="caution">
    <text evidence="1">The sequence shown here is derived from an EMBL/GenBank/DDBJ whole genome shotgun (WGS) entry which is preliminary data.</text>
</comment>
<dbReference type="EMBL" id="RAXU01000050">
    <property type="protein sequence ID" value="RKG29855.1"/>
    <property type="molecule type" value="Genomic_DNA"/>
</dbReference>
<feature type="non-terminal residue" evidence="1">
    <location>
        <position position="282"/>
    </location>
</feature>
<evidence type="ECO:0000313" key="1">
    <source>
        <dbReference type="EMBL" id="RKG29855.1"/>
    </source>
</evidence>
<evidence type="ECO:0000313" key="2">
    <source>
        <dbReference type="Proteomes" id="UP000269001"/>
    </source>
</evidence>
<name>A0A3A8E5F2_9GAMM</name>
<organism evidence="1 2">
    <name type="scientific">Acinetobacter guerrae</name>
    <dbReference type="NCBI Taxonomy" id="1843371"/>
    <lineage>
        <taxon>Bacteria</taxon>
        <taxon>Pseudomonadati</taxon>
        <taxon>Pseudomonadota</taxon>
        <taxon>Gammaproteobacteria</taxon>
        <taxon>Moraxellales</taxon>
        <taxon>Moraxellaceae</taxon>
        <taxon>Acinetobacter</taxon>
    </lineage>
</organism>
<dbReference type="AlphaFoldDB" id="A0A3A8E5F2"/>
<protein>
    <submittedName>
        <fullName evidence="1">Uncharacterized protein</fullName>
    </submittedName>
</protein>
<reference evidence="1 2" key="1">
    <citation type="submission" date="2018-09" db="EMBL/GenBank/DDBJ databases">
        <title>The draft genome of Acinetobacter spp. strains.</title>
        <authorList>
            <person name="Qin J."/>
            <person name="Feng Y."/>
            <person name="Zong Z."/>
        </authorList>
    </citation>
    <scope>NUCLEOTIDE SEQUENCE [LARGE SCALE GENOMIC DNA]</scope>
    <source>
        <strain evidence="1 2">WCHAc060096</strain>
    </source>
</reference>
<dbReference type="RefSeq" id="WP_147395606.1">
    <property type="nucleotide sequence ID" value="NZ_RAXU01000050.1"/>
</dbReference>
<sequence length="282" mass="30954">MAYYSGQAASFSELLSVLVNACVEQGWIWVDNILSKDQIGIKLQIVNNHITALAGDGSTLANPAPAIVRMGALDNQTVKFPVDYYLFIFENPDEVYLIIKYELDKFLWLCFGCSILNLPASGAWVAAIKAVGSSDSVNIGIDEGGTAYTGNPTSAAPFWNTKNCHNSFFQHGFETLWSPNSGQALSTIGSVVANGHMGALISRQPNRWNSETIMLPIILLALRSSSKKSYVAEIVNARFLRIDNYDPEEIITYGADKWKVFPFYKKDVLNKDGGGYRDSSGT</sequence>
<dbReference type="Proteomes" id="UP000269001">
    <property type="component" value="Unassembled WGS sequence"/>
</dbReference>
<accession>A0A3A8E5F2</accession>
<gene>
    <name evidence="1" type="ORF">D7V21_16880</name>
</gene>
<proteinExistence type="predicted"/>
<keyword evidence="2" id="KW-1185">Reference proteome</keyword>